<protein>
    <submittedName>
        <fullName evidence="2">Uncharacterized protein</fullName>
    </submittedName>
</protein>
<sequence>MGFVSTLLVEIASWIQLEGIYIRYSAHHILVASSWALAAIFHLFYNILGAVLCTSKNDYTPLQTASTTPQTLTTTTTSVAEILFASKERRGFMALIAFSAAESVVDVCVLLMGRYGLFRFTVKHILFLSTTLLFGFLYCLNKTMERLPLYSPHLRLRYQRYRWALTIDAIICGLWTMAHLIDYQGTSLWVTKAYFVLRRSSSILVLWTVAWGWRPNDDSTSVVGIHHHHRHYRHITMNTMNTTTTTPTSTAALPSVDSIAGGAWEISSPLLLGEMEAGFATTTTNAPATAAASAGTTTTTDAMPAPEAAALIPTIGGGDINQATTTTTVTSEEFNNVFDQKVR</sequence>
<dbReference type="AlphaFoldDB" id="A0A7S1GP65"/>
<evidence type="ECO:0000313" key="2">
    <source>
        <dbReference type="EMBL" id="CAD8939489.1"/>
    </source>
</evidence>
<feature type="transmembrane region" description="Helical" evidence="1">
    <location>
        <begin position="92"/>
        <end position="112"/>
    </location>
</feature>
<keyword evidence="1" id="KW-1133">Transmembrane helix</keyword>
<feature type="transmembrane region" description="Helical" evidence="1">
    <location>
        <begin position="29"/>
        <end position="53"/>
    </location>
</feature>
<feature type="transmembrane region" description="Helical" evidence="1">
    <location>
        <begin position="161"/>
        <end position="181"/>
    </location>
</feature>
<keyword evidence="1" id="KW-0472">Membrane</keyword>
<proteinExistence type="predicted"/>
<keyword evidence="1" id="KW-0812">Transmembrane</keyword>
<gene>
    <name evidence="2" type="ORF">CTEN0397_LOCUS10552</name>
</gene>
<name>A0A7S1GP65_CYCTE</name>
<evidence type="ECO:0000256" key="1">
    <source>
        <dbReference type="SAM" id="Phobius"/>
    </source>
</evidence>
<organism evidence="2">
    <name type="scientific">Cyclophora tenuis</name>
    <name type="common">Marine diatom</name>
    <dbReference type="NCBI Taxonomy" id="216820"/>
    <lineage>
        <taxon>Eukaryota</taxon>
        <taxon>Sar</taxon>
        <taxon>Stramenopiles</taxon>
        <taxon>Ochrophyta</taxon>
        <taxon>Bacillariophyta</taxon>
        <taxon>Fragilariophyceae</taxon>
        <taxon>Fragilariophycidae</taxon>
        <taxon>Cyclophorales</taxon>
        <taxon>Cyclophoraceae</taxon>
        <taxon>Cyclophora</taxon>
    </lineage>
</organism>
<accession>A0A7S1GP65</accession>
<dbReference type="EMBL" id="HBFW01016483">
    <property type="protein sequence ID" value="CAD8939489.1"/>
    <property type="molecule type" value="Transcribed_RNA"/>
</dbReference>
<reference evidence="2" key="1">
    <citation type="submission" date="2021-01" db="EMBL/GenBank/DDBJ databases">
        <authorList>
            <person name="Corre E."/>
            <person name="Pelletier E."/>
            <person name="Niang G."/>
            <person name="Scheremetjew M."/>
            <person name="Finn R."/>
            <person name="Kale V."/>
            <person name="Holt S."/>
            <person name="Cochrane G."/>
            <person name="Meng A."/>
            <person name="Brown T."/>
            <person name="Cohen L."/>
        </authorList>
    </citation>
    <scope>NUCLEOTIDE SEQUENCE</scope>
    <source>
        <strain evidence="2">ECT3854</strain>
    </source>
</reference>
<feature type="transmembrane region" description="Helical" evidence="1">
    <location>
        <begin position="124"/>
        <end position="140"/>
    </location>
</feature>